<dbReference type="RefSeq" id="WP_123102226.1">
    <property type="nucleotide sequence ID" value="NZ_CP127527.1"/>
</dbReference>
<feature type="transmembrane region" description="Helical" evidence="6">
    <location>
        <begin position="34"/>
        <end position="56"/>
    </location>
</feature>
<feature type="transmembrane region" description="Helical" evidence="6">
    <location>
        <begin position="383"/>
        <end position="406"/>
    </location>
</feature>
<gene>
    <name evidence="8" type="ORF">EC580_03495</name>
</gene>
<dbReference type="InterPro" id="IPR004869">
    <property type="entry name" value="MMPL_dom"/>
</dbReference>
<evidence type="ECO:0000256" key="3">
    <source>
        <dbReference type="ARBA" id="ARBA00022692"/>
    </source>
</evidence>
<feature type="transmembrane region" description="Helical" evidence="6">
    <location>
        <begin position="343"/>
        <end position="363"/>
    </location>
</feature>
<comment type="caution">
    <text evidence="8">The sequence shown here is derived from an EMBL/GenBank/DDBJ whole genome shotgun (WGS) entry which is preliminary data.</text>
</comment>
<sequence>MIWSPINHFLQRVGKVYLGALIRLVDISQRHARVVFATLLAMALLGLVYTATHFAVDTDTSNALSRDLPFQKLEHAYQRDFPQEKNTIIVVINGKDSALAGRAVDRLSQWLRAHPRQFENVYIPGGGSFFERNGILYLSRQDLQSFANRVTDAQPLIAKLSQDPSLSGLLGLMNQAIDQRLQGGASLPGLDRIFMEMRKAADAQMAGQFYQVPWGSLMGGGATDASGRQRFVIIRPVLDYHSLEPADQALRALRAGITDLHLDQAHGLDLGITGEAVLDSEQLKTVAAGAGFSLGLTFAVEILLLVVALRSLRMVSGVLLGLIVGMILTTAGALLMIGPFNLISVAFAILFIGLGVDFGIQFCMRYREEVFGGAPHPEALRRVARGLGSALSLAALAAALSFYAFVPTSYAGIVDLGLISGTSMLIALLMTLTLLPAFLTLWPARQRPPVHSLPHPGLTPALVRYPIHRYAYGVLAMVMVLAVLAVPAVLRASFDFNPLSLIDPHAEGVRVFRQLLAEPGTSPYRIEIVAPDLSSANALAARLDKLPAVSQAVTLSSYIPAEQSEKLAVLQNLQILVPPFSLLMPAALQPPAADTGAVLTDFSGRLVALSMAEGQGSPTGQAAMQLQSALQRFHHRYGDNPQAINALQERIMGGLPPELQRLGMALTAAPVTLQSLPEDLRTRYVTPQGQARIEVFPRANLSSNAAMLDFVRNVQQVAPQAAGAPVMLVEGGEAVLAAFQEATAIAMISISLLLLLVLRCWRDTLLVMAPLLLAALFTVASMSYLGLSFNLGNIIVLPLLIGLGVAFAIYIVARWRSGTDVAHMLQTSTPLAVFFSGITTLSAFGSMAISLDPGMASLGKTLSLALAMVLLCILVVLPALLLLFTHSPREQGIAQDEGR</sequence>
<feature type="transmembrane region" description="Helical" evidence="6">
    <location>
        <begin position="734"/>
        <end position="758"/>
    </location>
</feature>
<dbReference type="AlphaFoldDB" id="A0A3M8RIG0"/>
<dbReference type="SUPFAM" id="SSF82866">
    <property type="entry name" value="Multidrug efflux transporter AcrB transmembrane domain"/>
    <property type="match status" value="2"/>
</dbReference>
<proteinExistence type="predicted"/>
<dbReference type="NCBIfam" id="TIGR03480">
    <property type="entry name" value="HpnN"/>
    <property type="match status" value="1"/>
</dbReference>
<feature type="transmembrane region" description="Helical" evidence="6">
    <location>
        <begin position="286"/>
        <end position="309"/>
    </location>
</feature>
<dbReference type="Gene3D" id="1.20.1640.10">
    <property type="entry name" value="Multidrug efflux transporter AcrB transmembrane domain"/>
    <property type="match status" value="2"/>
</dbReference>
<keyword evidence="5 6" id="KW-0472">Membrane</keyword>
<feature type="transmembrane region" description="Helical" evidence="6">
    <location>
        <begin position="765"/>
        <end position="785"/>
    </location>
</feature>
<keyword evidence="3 6" id="KW-0812">Transmembrane</keyword>
<dbReference type="Pfam" id="PF03176">
    <property type="entry name" value="MMPL"/>
    <property type="match status" value="2"/>
</dbReference>
<dbReference type="InterPro" id="IPR000731">
    <property type="entry name" value="SSD"/>
</dbReference>
<keyword evidence="2" id="KW-1003">Cell membrane</keyword>
<keyword evidence="4 6" id="KW-1133">Transmembrane helix</keyword>
<feature type="domain" description="SSD" evidence="7">
    <location>
        <begin position="314"/>
        <end position="441"/>
    </location>
</feature>
<feature type="transmembrane region" description="Helical" evidence="6">
    <location>
        <begin position="791"/>
        <end position="811"/>
    </location>
</feature>
<comment type="subcellular location">
    <subcellularLocation>
        <location evidence="1">Cell membrane</location>
        <topology evidence="1">Multi-pass membrane protein</topology>
    </subcellularLocation>
</comment>
<name>A0A3M8RIG0_9PROT</name>
<accession>A0A3M8RIG0</accession>
<feature type="transmembrane region" description="Helical" evidence="6">
    <location>
        <begin position="316"/>
        <end position="337"/>
    </location>
</feature>
<evidence type="ECO:0000313" key="8">
    <source>
        <dbReference type="EMBL" id="RNF68116.1"/>
    </source>
</evidence>
<evidence type="ECO:0000256" key="5">
    <source>
        <dbReference type="ARBA" id="ARBA00023136"/>
    </source>
</evidence>
<evidence type="ECO:0000259" key="7">
    <source>
        <dbReference type="PROSITE" id="PS50156"/>
    </source>
</evidence>
<feature type="transmembrane region" description="Helical" evidence="6">
    <location>
        <begin position="831"/>
        <end position="851"/>
    </location>
</feature>
<dbReference type="InterPro" id="IPR017841">
    <property type="entry name" value="Hopanoid_biosynth_HpnN"/>
</dbReference>
<dbReference type="PROSITE" id="PS50156">
    <property type="entry name" value="SSD"/>
    <property type="match status" value="1"/>
</dbReference>
<evidence type="ECO:0000256" key="1">
    <source>
        <dbReference type="ARBA" id="ARBA00004651"/>
    </source>
</evidence>
<reference evidence="8" key="1">
    <citation type="submission" date="2018-10" db="EMBL/GenBank/DDBJ databases">
        <title>Acidithiobacillus sulfuriphilus sp. nov.: an extremely acidophilic sulfur-oxidizing chemolithotroph isolated from a neutral pH environment.</title>
        <authorList>
            <person name="Falagan C."/>
            <person name="Moya-Beltran A."/>
            <person name="Quatrini R."/>
            <person name="Johnson D.B."/>
        </authorList>
    </citation>
    <scope>NUCLEOTIDE SEQUENCE [LARGE SCALE GENOMIC DNA]</scope>
    <source>
        <strain evidence="8">CJ-2</strain>
    </source>
</reference>
<feature type="transmembrane region" description="Helical" evidence="6">
    <location>
        <begin position="470"/>
        <end position="490"/>
    </location>
</feature>
<dbReference type="PANTHER" id="PTHR33406">
    <property type="entry name" value="MEMBRANE PROTEIN MJ1562-RELATED"/>
    <property type="match status" value="1"/>
</dbReference>
<protein>
    <recommendedName>
        <fullName evidence="7">SSD domain-containing protein</fullName>
    </recommendedName>
</protein>
<evidence type="ECO:0000256" key="2">
    <source>
        <dbReference type="ARBA" id="ARBA00022475"/>
    </source>
</evidence>
<dbReference type="EMBL" id="RIZI01000126">
    <property type="protein sequence ID" value="RNF68116.1"/>
    <property type="molecule type" value="Genomic_DNA"/>
</dbReference>
<dbReference type="OrthoDB" id="7067407at2"/>
<dbReference type="InterPro" id="IPR050545">
    <property type="entry name" value="Mycobact_MmpL"/>
</dbReference>
<dbReference type="PANTHER" id="PTHR33406:SF13">
    <property type="entry name" value="MEMBRANE PROTEIN YDFJ"/>
    <property type="match status" value="1"/>
</dbReference>
<feature type="transmembrane region" description="Helical" evidence="6">
    <location>
        <begin position="863"/>
        <end position="884"/>
    </location>
</feature>
<evidence type="ECO:0000256" key="6">
    <source>
        <dbReference type="SAM" id="Phobius"/>
    </source>
</evidence>
<organism evidence="8">
    <name type="scientific">Acidithiobacillus sulfuriphilus</name>
    <dbReference type="NCBI Taxonomy" id="1867749"/>
    <lineage>
        <taxon>Bacteria</taxon>
        <taxon>Pseudomonadati</taxon>
        <taxon>Pseudomonadota</taxon>
        <taxon>Acidithiobacillia</taxon>
        <taxon>Acidithiobacillales</taxon>
        <taxon>Acidithiobacillaceae</taxon>
        <taxon>Acidithiobacillus</taxon>
    </lineage>
</organism>
<dbReference type="GO" id="GO:0005886">
    <property type="term" value="C:plasma membrane"/>
    <property type="evidence" value="ECO:0007669"/>
    <property type="project" value="UniProtKB-SubCell"/>
</dbReference>
<evidence type="ECO:0000256" key="4">
    <source>
        <dbReference type="ARBA" id="ARBA00022989"/>
    </source>
</evidence>
<feature type="transmembrane region" description="Helical" evidence="6">
    <location>
        <begin position="418"/>
        <end position="442"/>
    </location>
</feature>